<feature type="compositionally biased region" description="Basic residues" evidence="1">
    <location>
        <begin position="100"/>
        <end position="126"/>
    </location>
</feature>
<feature type="compositionally biased region" description="Basic and acidic residues" evidence="1">
    <location>
        <begin position="153"/>
        <end position="162"/>
    </location>
</feature>
<sequence length="162" mass="17960">MSIRSGLPPGEHAGEWDVPRRRTGASLLPPARRTPRGAARARPVAMAVPGAIGPHRPRRPRSRSQVARSAAQRDWLTTTRARRPRHLPGQTAGACGRRPAGSKRRPLVVRRSPYRRRTRRRSRRAAGPRQSPGPNGAHRWRRPASSASARHRSGVERSFEAA</sequence>
<feature type="compositionally biased region" description="Low complexity" evidence="1">
    <location>
        <begin position="36"/>
        <end position="51"/>
    </location>
</feature>
<evidence type="ECO:0000256" key="1">
    <source>
        <dbReference type="SAM" id="MobiDB-lite"/>
    </source>
</evidence>
<feature type="compositionally biased region" description="Low complexity" evidence="1">
    <location>
        <begin position="63"/>
        <end position="73"/>
    </location>
</feature>
<accession>A0A3D8K0L3</accession>
<reference evidence="2 3" key="1">
    <citation type="submission" date="2018-08" db="EMBL/GenBank/DDBJ databases">
        <title>Paraburkholderia sp. DHOM06 isolated from forest soil.</title>
        <authorList>
            <person name="Gao Z.-H."/>
            <person name="Qiu L.-H."/>
        </authorList>
    </citation>
    <scope>NUCLEOTIDE SEQUENCE [LARGE SCALE GENOMIC DNA]</scope>
    <source>
        <strain evidence="2 3">DHOM06</strain>
    </source>
</reference>
<evidence type="ECO:0000313" key="2">
    <source>
        <dbReference type="EMBL" id="RDU98434.1"/>
    </source>
</evidence>
<evidence type="ECO:0000313" key="3">
    <source>
        <dbReference type="Proteomes" id="UP000256838"/>
    </source>
</evidence>
<dbReference type="AlphaFoldDB" id="A0A3D8K0L3"/>
<organism evidence="2 3">
    <name type="scientific">Trinickia dinghuensis</name>
    <dbReference type="NCBI Taxonomy" id="2291023"/>
    <lineage>
        <taxon>Bacteria</taxon>
        <taxon>Pseudomonadati</taxon>
        <taxon>Pseudomonadota</taxon>
        <taxon>Betaproteobacteria</taxon>
        <taxon>Burkholderiales</taxon>
        <taxon>Burkholderiaceae</taxon>
        <taxon>Trinickia</taxon>
    </lineage>
</organism>
<proteinExistence type="predicted"/>
<dbReference type="EMBL" id="QRGA01000007">
    <property type="protein sequence ID" value="RDU98434.1"/>
    <property type="molecule type" value="Genomic_DNA"/>
</dbReference>
<comment type="caution">
    <text evidence="2">The sequence shown here is derived from an EMBL/GenBank/DDBJ whole genome shotgun (WGS) entry which is preliminary data.</text>
</comment>
<feature type="region of interest" description="Disordered" evidence="1">
    <location>
        <begin position="1"/>
        <end position="162"/>
    </location>
</feature>
<name>A0A3D8K0L3_9BURK</name>
<protein>
    <submittedName>
        <fullName evidence="2">Uncharacterized protein</fullName>
    </submittedName>
</protein>
<gene>
    <name evidence="2" type="ORF">DWV00_14135</name>
</gene>
<keyword evidence="3" id="KW-1185">Reference proteome</keyword>
<dbReference type="Proteomes" id="UP000256838">
    <property type="component" value="Unassembled WGS sequence"/>
</dbReference>